<dbReference type="SUPFAM" id="SSF81383">
    <property type="entry name" value="F-box domain"/>
    <property type="match status" value="1"/>
</dbReference>
<keyword evidence="5" id="KW-1185">Reference proteome</keyword>
<dbReference type="HOGENOM" id="CLU_026044_0_0_1"/>
<dbReference type="eggNOG" id="KOG1947">
    <property type="taxonomic scope" value="Eukaryota"/>
</dbReference>
<reference evidence="4" key="4">
    <citation type="submission" date="2015-06" db="UniProtKB">
        <authorList>
            <consortium name="EnsemblMetazoa"/>
        </authorList>
    </citation>
    <scope>IDENTIFICATION</scope>
</reference>
<sequence length="664" mass="76846">MQMSIESWFNLHYYGFGQEGAMASDEEEEDDEDEDDYQLQAEPVEEIDDREFPFHDDVFYINLKAPRVRTGFDNLPTEVRLRMEHLRLILMPPSIGFQILINVFRYLNTFDRNSAALACKRWFEVMRYREFLDEVCFHFEEVSICDGAPPIETFLRSFRHFSTIKLTKVQFNGYCEFWDLFGEHIREITFVNCTNITKSRLTMILKRLPFLECLALEECDELFKSWTPVDKKRIEPVCRCLRKLTLRKSNAFTVEHLDYLIAMGPNISSLEISKCLKQIDAPTRVKILTCILAIMERRKKKLRSVDFSYTMYDDLFLKQFAEIEDMTLSQISLSFFERAPIKEPGIIDILRCHTNIVHLDLSSFLNLTDFALIEITSSLYLLKTLKLNGCWLLTDFGVESIYKLDRLQVLDLSDCDKISDRGFMKAIVDRRRDCMCQLYLSMLPGLTDSVILKICLTLLNLTVIDFCGSDCMNDTSVQFLFCYLKCLRVLRLNGCVKISDAGLTGENLPVAAIEIWDVQTTFSVSELNSLQELQLSGCFKVTDITLMHSFRFRELKELNLAHCVQITEIGIEAMSLNCPALESIDLSDCFHVNDRAVEALSKNLLRLRILKLVRLPLLTGASIDSLVCNCKMLRYLYIRGCNKLPKDSGDRLKKIPTLRNIPKC</sequence>
<organism evidence="3">
    <name type="scientific">Anopheles darlingi</name>
    <name type="common">Mosquito</name>
    <dbReference type="NCBI Taxonomy" id="43151"/>
    <lineage>
        <taxon>Eukaryota</taxon>
        <taxon>Metazoa</taxon>
        <taxon>Ecdysozoa</taxon>
        <taxon>Arthropoda</taxon>
        <taxon>Hexapoda</taxon>
        <taxon>Insecta</taxon>
        <taxon>Pterygota</taxon>
        <taxon>Neoptera</taxon>
        <taxon>Endopterygota</taxon>
        <taxon>Diptera</taxon>
        <taxon>Nematocera</taxon>
        <taxon>Culicoidea</taxon>
        <taxon>Culicidae</taxon>
        <taxon>Anophelinae</taxon>
        <taxon>Anopheles</taxon>
    </lineage>
</organism>
<dbReference type="InterPro" id="IPR001611">
    <property type="entry name" value="Leu-rich_rpt"/>
</dbReference>
<protein>
    <submittedName>
        <fullName evidence="3">F-box/lrr protein</fullName>
    </submittedName>
</protein>
<dbReference type="AlphaFoldDB" id="W5JW28"/>
<accession>W5JW28</accession>
<evidence type="ECO:0000313" key="5">
    <source>
        <dbReference type="Proteomes" id="UP000000673"/>
    </source>
</evidence>
<dbReference type="STRING" id="43151.W5JW28"/>
<dbReference type="Gene3D" id="3.80.10.10">
    <property type="entry name" value="Ribonuclease Inhibitor"/>
    <property type="match status" value="3"/>
</dbReference>
<evidence type="ECO:0000313" key="4">
    <source>
        <dbReference type="EnsemblMetazoa" id="ADAC000449-PA"/>
    </source>
</evidence>
<dbReference type="PANTHER" id="PTHR13318">
    <property type="entry name" value="PARTNER OF PAIRED, ISOFORM B-RELATED"/>
    <property type="match status" value="1"/>
</dbReference>
<dbReference type="EnsemblMetazoa" id="ADAC000449-RA">
    <property type="protein sequence ID" value="ADAC000449-PA"/>
    <property type="gene ID" value="ADAC000449"/>
</dbReference>
<dbReference type="VEuPathDB" id="VectorBase:ADAC000449"/>
<dbReference type="GO" id="GO:0019005">
    <property type="term" value="C:SCF ubiquitin ligase complex"/>
    <property type="evidence" value="ECO:0007669"/>
    <property type="project" value="TreeGrafter"/>
</dbReference>
<evidence type="ECO:0000256" key="1">
    <source>
        <dbReference type="ARBA" id="ARBA00022786"/>
    </source>
</evidence>
<evidence type="ECO:0000259" key="2">
    <source>
        <dbReference type="Pfam" id="PF00646"/>
    </source>
</evidence>
<name>W5JW28_ANODA</name>
<dbReference type="Pfam" id="PF13516">
    <property type="entry name" value="LRR_6"/>
    <property type="match status" value="1"/>
</dbReference>
<dbReference type="Gene3D" id="1.20.1280.50">
    <property type="match status" value="1"/>
</dbReference>
<reference evidence="3" key="2">
    <citation type="submission" date="2010-05" db="EMBL/GenBank/DDBJ databases">
        <authorList>
            <person name="Almeida L.G."/>
            <person name="Nicolas M.F."/>
            <person name="Souza R.C."/>
            <person name="Vasconcelos A.T.R."/>
        </authorList>
    </citation>
    <scope>NUCLEOTIDE SEQUENCE</scope>
</reference>
<dbReference type="SMART" id="SM00367">
    <property type="entry name" value="LRR_CC"/>
    <property type="match status" value="8"/>
</dbReference>
<dbReference type="GO" id="GO:0031146">
    <property type="term" value="P:SCF-dependent proteasomal ubiquitin-dependent protein catabolic process"/>
    <property type="evidence" value="ECO:0007669"/>
    <property type="project" value="TreeGrafter"/>
</dbReference>
<dbReference type="OrthoDB" id="27842at2759"/>
<dbReference type="InterPro" id="IPR032675">
    <property type="entry name" value="LRR_dom_sf"/>
</dbReference>
<dbReference type="PANTHER" id="PTHR13318:SF193">
    <property type="entry name" value="F-BOX_LRR-REPEAT PROTEIN 16"/>
    <property type="match status" value="1"/>
</dbReference>
<dbReference type="InterPro" id="IPR001810">
    <property type="entry name" value="F-box_dom"/>
</dbReference>
<reference evidence="3" key="3">
    <citation type="journal article" date="2013" name="Nucleic Acids Res.">
        <title>The genome of Anopheles darlingi, the main neotropical malaria vector.</title>
        <authorList>
            <person name="Marinotti O."/>
            <person name="Cerqueira G.C."/>
            <person name="de Almeida L.G."/>
            <person name="Ferro M.I."/>
            <person name="Loreto E.L."/>
            <person name="Zaha A."/>
            <person name="Teixeira S.M."/>
            <person name="Wespiser A.R."/>
            <person name="Almeida E Silva A."/>
            <person name="Schlindwein A.D."/>
            <person name="Pacheco A.C."/>
            <person name="Silva A.L."/>
            <person name="Graveley B.R."/>
            <person name="Walenz B.P."/>
            <person name="Lima Bde A."/>
            <person name="Ribeiro C.A."/>
            <person name="Nunes-Silva C.G."/>
            <person name="de Carvalho C.R."/>
            <person name="Soares C.M."/>
            <person name="de Menezes C.B."/>
            <person name="Matiolli C."/>
            <person name="Caffrey D."/>
            <person name="Araujo D.A."/>
            <person name="de Oliveira D.M."/>
            <person name="Golenbock D."/>
            <person name="Grisard E.C."/>
            <person name="Fantinatti-Garboggini F."/>
            <person name="de Carvalho F.M."/>
            <person name="Barcellos F.G."/>
            <person name="Prosdocimi F."/>
            <person name="May G."/>
            <person name="Azevedo Junior G.M."/>
            <person name="Guimaraes G.M."/>
            <person name="Goldman G.H."/>
            <person name="Padilha I.Q."/>
            <person name="Batista Jda S."/>
            <person name="Ferro J.A."/>
            <person name="Ribeiro J.M."/>
            <person name="Fietto J.L."/>
            <person name="Dabbas K.M."/>
            <person name="Cerdeira L."/>
            <person name="Agnez-Lima L.F."/>
            <person name="Brocchi M."/>
            <person name="de Carvalho M.O."/>
            <person name="Teixeira Mde M."/>
            <person name="Diniz Maia Mde M."/>
            <person name="Goldman M.H."/>
            <person name="Cruz Schneider M.P."/>
            <person name="Felipe M.S."/>
            <person name="Hungria M."/>
            <person name="Nicolas M.F."/>
            <person name="Pereira M."/>
            <person name="Montes M.A."/>
            <person name="Cantao M.E."/>
            <person name="Vincentz M."/>
            <person name="Rafael M.S."/>
            <person name="Silverman N."/>
            <person name="Stoco P.H."/>
            <person name="Souza R.C."/>
            <person name="Vicentini R."/>
            <person name="Gazzinelli R.T."/>
            <person name="Neves Rde O."/>
            <person name="Silva R."/>
            <person name="Astolfi-Filho S."/>
            <person name="Maciel T.E."/>
            <person name="Urmenyi T.P."/>
            <person name="Tadei W.P."/>
            <person name="Camargo E.P."/>
            <person name="de Vasconcelos A.T."/>
        </authorList>
    </citation>
    <scope>NUCLEOTIDE SEQUENCE</scope>
</reference>
<evidence type="ECO:0000313" key="3">
    <source>
        <dbReference type="EMBL" id="ETN67718.1"/>
    </source>
</evidence>
<dbReference type="EMBL" id="ADMH02000120">
    <property type="protein sequence ID" value="ETN67718.1"/>
    <property type="molecule type" value="Genomic_DNA"/>
</dbReference>
<dbReference type="VEuPathDB" id="VectorBase:ADAR2_007670"/>
<feature type="domain" description="F-box" evidence="2">
    <location>
        <begin position="99"/>
        <end position="130"/>
    </location>
</feature>
<keyword evidence="1" id="KW-0833">Ubl conjugation pathway</keyword>
<proteinExistence type="predicted"/>
<dbReference type="OMA" id="IRKCCFV"/>
<dbReference type="Pfam" id="PF00646">
    <property type="entry name" value="F-box"/>
    <property type="match status" value="1"/>
</dbReference>
<dbReference type="InterPro" id="IPR036047">
    <property type="entry name" value="F-box-like_dom_sf"/>
</dbReference>
<dbReference type="Proteomes" id="UP000000673">
    <property type="component" value="Unassembled WGS sequence"/>
</dbReference>
<dbReference type="InterPro" id="IPR006553">
    <property type="entry name" value="Leu-rich_rpt_Cys-con_subtyp"/>
</dbReference>
<dbReference type="SUPFAM" id="SSF52047">
    <property type="entry name" value="RNI-like"/>
    <property type="match status" value="1"/>
</dbReference>
<reference evidence="3 5" key="1">
    <citation type="journal article" date="2010" name="BMC Genomics">
        <title>Combination of measures distinguishes pre-miRNAs from other stem-loops in the genome of the newly sequenced Anopheles darlingi.</title>
        <authorList>
            <person name="Mendes N.D."/>
            <person name="Freitas A.T."/>
            <person name="Vasconcelos A.T."/>
            <person name="Sagot M.F."/>
        </authorList>
    </citation>
    <scope>NUCLEOTIDE SEQUENCE</scope>
</reference>
<gene>
    <name evidence="3" type="ORF">AND_000449</name>
</gene>